<protein>
    <submittedName>
        <fullName evidence="4">ANK_REP_REGION domain-containing protein</fullName>
    </submittedName>
</protein>
<accession>A0A1I8HYX0</accession>
<evidence type="ECO:0000256" key="2">
    <source>
        <dbReference type="SAM" id="Phobius"/>
    </source>
</evidence>
<keyword evidence="2" id="KW-0812">Transmembrane</keyword>
<dbReference type="WBParaSite" id="maker-uti_cns_0008651-snap-gene-0.2-mRNA-1">
    <property type="protein sequence ID" value="maker-uti_cns_0008651-snap-gene-0.2-mRNA-1"/>
    <property type="gene ID" value="maker-uti_cns_0008651-snap-gene-0.2"/>
</dbReference>
<organism evidence="3 4">
    <name type="scientific">Macrostomum lignano</name>
    <dbReference type="NCBI Taxonomy" id="282301"/>
    <lineage>
        <taxon>Eukaryota</taxon>
        <taxon>Metazoa</taxon>
        <taxon>Spiralia</taxon>
        <taxon>Lophotrochozoa</taxon>
        <taxon>Platyhelminthes</taxon>
        <taxon>Rhabditophora</taxon>
        <taxon>Macrostomorpha</taxon>
        <taxon>Macrostomida</taxon>
        <taxon>Macrostomidae</taxon>
        <taxon>Macrostomum</taxon>
    </lineage>
</organism>
<feature type="transmembrane region" description="Helical" evidence="2">
    <location>
        <begin position="675"/>
        <end position="701"/>
    </location>
</feature>
<evidence type="ECO:0000313" key="3">
    <source>
        <dbReference type="Proteomes" id="UP000095280"/>
    </source>
</evidence>
<evidence type="ECO:0000313" key="4">
    <source>
        <dbReference type="WBParaSite" id="maker-uti_cns_0008651-snap-gene-0.2-mRNA-1"/>
    </source>
</evidence>
<dbReference type="SUPFAM" id="SSF63501">
    <property type="entry name" value="Frizzled cysteine-rich domain"/>
    <property type="match status" value="1"/>
</dbReference>
<dbReference type="AlphaFoldDB" id="A0A1I8HYX0"/>
<dbReference type="PANTHER" id="PTHR21523">
    <property type="match status" value="1"/>
</dbReference>
<feature type="region of interest" description="Disordered" evidence="1">
    <location>
        <begin position="566"/>
        <end position="593"/>
    </location>
</feature>
<sequence length="875" mass="92992">REGQTEEVRQRIPVPELLEHQDANSGGHVRLASPGLQADGDIATSGINNAKAENGAMLSHHVFVLCALADKVHSVLRHGIKDVDSLLERGAGASDAQSHGGAVANHKADAKHGGPANIVASISDSVVQQAPDSRIRARAAALGQQVGLLQPAVHSQSYANSQASDNFIVLSLLSETMSLTAAELLEPSITRPIAKPAASPTIASSWYRLSLIASRAHSGEAQAQTGAVPDRFSGGSGQLLQKIIGHSRAVIGVDQAQCVQAATLRIGRGSGAIPRQIGGHQAKRLGLIVAQKLIASGAGVHEAVSGHCGRNSQQSGESLFGSLVNFRRIGCHHFFSLRRRSFRRSRRGIGSGRGRVNVGISVGFRGRRSGGGRSSCGIVTSRPPGQRRRSQGGVHPLHKLLAGILVQIEGDLERGEGFVFGARDQTFEYFSGTAHIDGNANGVLKLAVLKAALKHSIDDALQFSSDLFVALIQLSLGPDHVAHQLKSPPAQDGGRALQLGSIVQVLGPDALARQLEWPHGAALSAPSPTAAPARQRPRLGVVEQDGFDHRLPQPSPLAVGQSFRLEDGSDRTEGPPRQVLCAAGGLPPRGGTRPPRPWCWRPWCWRPWCWRPLVLRPGAGPCWRPWCAPGAGALVLAPWCWLVLAPLVLAPLVLAPLVLALVLAPGAGAPGAALVLAPLVLAPLVLAPLVLAPLVLAPLVLKPLVLVLKPLVLKPLVLKPLVLKPLVLKPLVLKPLVLKPLVLKQEFWWYREREERRVQGQGSQVRRDPMSRQLLLLGLLLALVSACGSIERSSPPTRPLGLGYSDYPDGRTGHFGSSHIPIAGSLPSDMGSGKRCQPITIPVCQGIGYNYTFMPNHYNHETQAEAGISNWRNGL</sequence>
<evidence type="ECO:0000256" key="1">
    <source>
        <dbReference type="SAM" id="MobiDB-lite"/>
    </source>
</evidence>
<dbReference type="Gene3D" id="1.10.2000.10">
    <property type="entry name" value="Frizzled cysteine-rich domain"/>
    <property type="match status" value="1"/>
</dbReference>
<feature type="region of interest" description="Disordered" evidence="1">
    <location>
        <begin position="368"/>
        <end position="393"/>
    </location>
</feature>
<dbReference type="PANTHER" id="PTHR21523:SF37">
    <property type="entry name" value="MLT-TEN (MLT-10) RELATED"/>
    <property type="match status" value="1"/>
</dbReference>
<proteinExistence type="predicted"/>
<dbReference type="Proteomes" id="UP000095280">
    <property type="component" value="Unplaced"/>
</dbReference>
<name>A0A1I8HYX0_9PLAT</name>
<feature type="transmembrane region" description="Helical" evidence="2">
    <location>
        <begin position="641"/>
        <end position="663"/>
    </location>
</feature>
<keyword evidence="3" id="KW-1185">Reference proteome</keyword>
<feature type="compositionally biased region" description="Low complexity" evidence="1">
    <location>
        <begin position="375"/>
        <end position="384"/>
    </location>
</feature>
<dbReference type="InterPro" id="IPR036790">
    <property type="entry name" value="Frizzled_dom_sf"/>
</dbReference>
<keyword evidence="2" id="KW-0472">Membrane</keyword>
<reference evidence="4" key="1">
    <citation type="submission" date="2016-11" db="UniProtKB">
        <authorList>
            <consortium name="WormBaseParasite"/>
        </authorList>
    </citation>
    <scope>IDENTIFICATION</scope>
</reference>
<keyword evidence="2" id="KW-1133">Transmembrane helix</keyword>